<evidence type="ECO:0000259" key="8">
    <source>
        <dbReference type="Pfam" id="PF08281"/>
    </source>
</evidence>
<dbReference type="InterPro" id="IPR013324">
    <property type="entry name" value="RNA_pol_sigma_r3/r4-like"/>
</dbReference>
<evidence type="ECO:0000313" key="10">
    <source>
        <dbReference type="Proteomes" id="UP001501074"/>
    </source>
</evidence>
<dbReference type="Gene3D" id="1.10.1740.10">
    <property type="match status" value="1"/>
</dbReference>
<evidence type="ECO:0000256" key="2">
    <source>
        <dbReference type="ARBA" id="ARBA00023015"/>
    </source>
</evidence>
<evidence type="ECO:0000313" key="9">
    <source>
        <dbReference type="EMBL" id="GAA3616535.1"/>
    </source>
</evidence>
<evidence type="ECO:0000256" key="4">
    <source>
        <dbReference type="ARBA" id="ARBA00023125"/>
    </source>
</evidence>
<keyword evidence="5" id="KW-0804">Transcription</keyword>
<evidence type="ECO:0000256" key="5">
    <source>
        <dbReference type="ARBA" id="ARBA00023163"/>
    </source>
</evidence>
<dbReference type="NCBIfam" id="NF007230">
    <property type="entry name" value="PRK09648.1"/>
    <property type="match status" value="1"/>
</dbReference>
<feature type="domain" description="RNA polymerase sigma factor 70 region 4 type 2" evidence="8">
    <location>
        <begin position="149"/>
        <end position="201"/>
    </location>
</feature>
<dbReference type="PANTHER" id="PTHR43133:SF58">
    <property type="entry name" value="ECF RNA POLYMERASE SIGMA FACTOR SIGD"/>
    <property type="match status" value="1"/>
</dbReference>
<evidence type="ECO:0000259" key="7">
    <source>
        <dbReference type="Pfam" id="PF04542"/>
    </source>
</evidence>
<dbReference type="InterPro" id="IPR013325">
    <property type="entry name" value="RNA_pol_sigma_r2"/>
</dbReference>
<keyword evidence="4" id="KW-0238">DNA-binding</keyword>
<dbReference type="NCBIfam" id="TIGR02937">
    <property type="entry name" value="sigma70-ECF"/>
    <property type="match status" value="1"/>
</dbReference>
<name>A0ABP6ZR41_9ACTN</name>
<gene>
    <name evidence="9" type="ORF">GCM10022223_36270</name>
</gene>
<dbReference type="InterPro" id="IPR007627">
    <property type="entry name" value="RNA_pol_sigma70_r2"/>
</dbReference>
<reference evidence="10" key="1">
    <citation type="journal article" date="2019" name="Int. J. Syst. Evol. Microbiol.">
        <title>The Global Catalogue of Microorganisms (GCM) 10K type strain sequencing project: providing services to taxonomists for standard genome sequencing and annotation.</title>
        <authorList>
            <consortium name="The Broad Institute Genomics Platform"/>
            <consortium name="The Broad Institute Genome Sequencing Center for Infectious Disease"/>
            <person name="Wu L."/>
            <person name="Ma J."/>
        </authorList>
    </citation>
    <scope>NUCLEOTIDE SEQUENCE [LARGE SCALE GENOMIC DNA]</scope>
    <source>
        <strain evidence="10">JCM 16902</strain>
    </source>
</reference>
<dbReference type="SUPFAM" id="SSF88659">
    <property type="entry name" value="Sigma3 and sigma4 domains of RNA polymerase sigma factors"/>
    <property type="match status" value="1"/>
</dbReference>
<dbReference type="CDD" id="cd06171">
    <property type="entry name" value="Sigma70_r4"/>
    <property type="match status" value="1"/>
</dbReference>
<feature type="region of interest" description="Disordered" evidence="6">
    <location>
        <begin position="1"/>
        <end position="28"/>
    </location>
</feature>
<dbReference type="Gene3D" id="1.10.10.10">
    <property type="entry name" value="Winged helix-like DNA-binding domain superfamily/Winged helix DNA-binding domain"/>
    <property type="match status" value="1"/>
</dbReference>
<keyword evidence="3" id="KW-0731">Sigma factor</keyword>
<evidence type="ECO:0000256" key="1">
    <source>
        <dbReference type="ARBA" id="ARBA00010641"/>
    </source>
</evidence>
<organism evidence="9 10">
    <name type="scientific">Kineosporia mesophila</name>
    <dbReference type="NCBI Taxonomy" id="566012"/>
    <lineage>
        <taxon>Bacteria</taxon>
        <taxon>Bacillati</taxon>
        <taxon>Actinomycetota</taxon>
        <taxon>Actinomycetes</taxon>
        <taxon>Kineosporiales</taxon>
        <taxon>Kineosporiaceae</taxon>
        <taxon>Kineosporia</taxon>
    </lineage>
</organism>
<dbReference type="SUPFAM" id="SSF88946">
    <property type="entry name" value="Sigma2 domain of RNA polymerase sigma factors"/>
    <property type="match status" value="1"/>
</dbReference>
<comment type="similarity">
    <text evidence="1">Belongs to the sigma-70 factor family. ECF subfamily.</text>
</comment>
<accession>A0ABP6ZR41</accession>
<evidence type="ECO:0000256" key="3">
    <source>
        <dbReference type="ARBA" id="ARBA00023082"/>
    </source>
</evidence>
<protein>
    <submittedName>
        <fullName evidence="9">Sigma-70 family RNA polymerase sigma factor</fullName>
    </submittedName>
</protein>
<dbReference type="InterPro" id="IPR039425">
    <property type="entry name" value="RNA_pol_sigma-70-like"/>
</dbReference>
<keyword evidence="2" id="KW-0805">Transcription regulation</keyword>
<dbReference type="InterPro" id="IPR014284">
    <property type="entry name" value="RNA_pol_sigma-70_dom"/>
</dbReference>
<dbReference type="PANTHER" id="PTHR43133">
    <property type="entry name" value="RNA POLYMERASE ECF-TYPE SIGMA FACTO"/>
    <property type="match status" value="1"/>
</dbReference>
<sequence length="213" mass="23266">MAVRGGKKNAVGVTPKPHAAMSQPDDTEDFQELSSRAVQGDDAATERLLKRVHHLARRYCRARLSRMPGGEHTADDVAQEVCIAVLSALSRYRDEGRPFEAFVYRIAANKVADAQRAFYRAAIPVADVPETPETAAGPEELAERAGDAQQVRELLNRLPDQLRELLVLRVAVGMSAEETGRALGMTAGAVRVAQHRAMQRLRSMIDVPATETA</sequence>
<dbReference type="Pfam" id="PF08281">
    <property type="entry name" value="Sigma70_r4_2"/>
    <property type="match status" value="1"/>
</dbReference>
<dbReference type="InterPro" id="IPR036388">
    <property type="entry name" value="WH-like_DNA-bd_sf"/>
</dbReference>
<evidence type="ECO:0000256" key="6">
    <source>
        <dbReference type="SAM" id="MobiDB-lite"/>
    </source>
</evidence>
<dbReference type="EMBL" id="BAAAZO010000006">
    <property type="protein sequence ID" value="GAA3616535.1"/>
    <property type="molecule type" value="Genomic_DNA"/>
</dbReference>
<keyword evidence="10" id="KW-1185">Reference proteome</keyword>
<dbReference type="Pfam" id="PF04542">
    <property type="entry name" value="Sigma70_r2"/>
    <property type="match status" value="1"/>
</dbReference>
<dbReference type="InterPro" id="IPR013249">
    <property type="entry name" value="RNA_pol_sigma70_r4_t2"/>
</dbReference>
<dbReference type="Proteomes" id="UP001501074">
    <property type="component" value="Unassembled WGS sequence"/>
</dbReference>
<proteinExistence type="inferred from homology"/>
<feature type="domain" description="RNA polymerase sigma-70 region 2" evidence="7">
    <location>
        <begin position="46"/>
        <end position="116"/>
    </location>
</feature>
<comment type="caution">
    <text evidence="9">The sequence shown here is derived from an EMBL/GenBank/DDBJ whole genome shotgun (WGS) entry which is preliminary data.</text>
</comment>